<dbReference type="KEGG" id="mnt:21384132"/>
<dbReference type="AlphaFoldDB" id="W9SP33"/>
<dbReference type="Pfam" id="PF00188">
    <property type="entry name" value="CAP"/>
    <property type="match status" value="1"/>
</dbReference>
<evidence type="ECO:0000313" key="3">
    <source>
        <dbReference type="Proteomes" id="UP000030645"/>
    </source>
</evidence>
<dbReference type="Gene3D" id="3.40.33.10">
    <property type="entry name" value="CAP"/>
    <property type="match status" value="1"/>
</dbReference>
<sequence length="122" mass="13380">MGLIRHEISSSNPRFLHGTNPDLPSIPTKDFVDVHNVVRAEVGVGAITWNETLAAYALSYANQRIADCNMEHSGGPYGEHLAEGSWEMAGEEAVKLWAAEKPYYDYGSNSCVGDECGETRFT</sequence>
<accession>W9SP33</accession>
<dbReference type="SMART" id="SM00198">
    <property type="entry name" value="SCP"/>
    <property type="match status" value="1"/>
</dbReference>
<proteinExistence type="predicted"/>
<evidence type="ECO:0000259" key="1">
    <source>
        <dbReference type="SMART" id="SM00198"/>
    </source>
</evidence>
<dbReference type="PANTHER" id="PTHR10334">
    <property type="entry name" value="CYSTEINE-RICH SECRETORY PROTEIN-RELATED"/>
    <property type="match status" value="1"/>
</dbReference>
<dbReference type="InterPro" id="IPR001283">
    <property type="entry name" value="CRISP-related"/>
</dbReference>
<dbReference type="SMR" id="W9SP33"/>
<keyword evidence="3" id="KW-1185">Reference proteome</keyword>
<dbReference type="InterPro" id="IPR035940">
    <property type="entry name" value="CAP_sf"/>
</dbReference>
<organism evidence="2 3">
    <name type="scientific">Morus notabilis</name>
    <dbReference type="NCBI Taxonomy" id="981085"/>
    <lineage>
        <taxon>Eukaryota</taxon>
        <taxon>Viridiplantae</taxon>
        <taxon>Streptophyta</taxon>
        <taxon>Embryophyta</taxon>
        <taxon>Tracheophyta</taxon>
        <taxon>Spermatophyta</taxon>
        <taxon>Magnoliopsida</taxon>
        <taxon>eudicotyledons</taxon>
        <taxon>Gunneridae</taxon>
        <taxon>Pentapetalae</taxon>
        <taxon>rosids</taxon>
        <taxon>fabids</taxon>
        <taxon>Rosales</taxon>
        <taxon>Moraceae</taxon>
        <taxon>Moreae</taxon>
        <taxon>Morus</taxon>
    </lineage>
</organism>
<dbReference type="EMBL" id="KE621684">
    <property type="protein sequence ID" value="EXC41379.1"/>
    <property type="molecule type" value="Genomic_DNA"/>
</dbReference>
<name>W9SP33_9ROSA</name>
<dbReference type="eggNOG" id="KOG3017">
    <property type="taxonomic scope" value="Eukaryota"/>
</dbReference>
<feature type="domain" description="SCP" evidence="1">
    <location>
        <begin position="26"/>
        <end position="122"/>
    </location>
</feature>
<gene>
    <name evidence="2" type="ORF">L484_000500</name>
</gene>
<dbReference type="SUPFAM" id="SSF55797">
    <property type="entry name" value="PR-1-like"/>
    <property type="match status" value="1"/>
</dbReference>
<dbReference type="Proteomes" id="UP000030645">
    <property type="component" value="Unassembled WGS sequence"/>
</dbReference>
<dbReference type="STRING" id="981085.W9SP33"/>
<reference evidence="3" key="1">
    <citation type="submission" date="2013-01" db="EMBL/GenBank/DDBJ databases">
        <title>Draft Genome Sequence of a Mulberry Tree, Morus notabilis C.K. Schneid.</title>
        <authorList>
            <person name="He N."/>
            <person name="Zhao S."/>
        </authorList>
    </citation>
    <scope>NUCLEOTIDE SEQUENCE</scope>
</reference>
<evidence type="ECO:0000313" key="2">
    <source>
        <dbReference type="EMBL" id="EXC41379.1"/>
    </source>
</evidence>
<protein>
    <recommendedName>
        <fullName evidence="1">SCP domain-containing protein</fullName>
    </recommendedName>
</protein>
<dbReference type="OrthoDB" id="1730477at2759"/>
<dbReference type="InterPro" id="IPR014044">
    <property type="entry name" value="CAP_dom"/>
</dbReference>